<feature type="transmembrane region" description="Helical" evidence="7">
    <location>
        <begin position="107"/>
        <end position="128"/>
    </location>
</feature>
<dbReference type="KEGG" id="cwo:Cwoe_0336"/>
<dbReference type="Gene3D" id="1.20.1250.20">
    <property type="entry name" value="MFS general substrate transporter like domains"/>
    <property type="match status" value="1"/>
</dbReference>
<evidence type="ECO:0000256" key="1">
    <source>
        <dbReference type="ARBA" id="ARBA00004651"/>
    </source>
</evidence>
<dbReference type="RefSeq" id="WP_012931825.1">
    <property type="nucleotide sequence ID" value="NC_013739.1"/>
</dbReference>
<dbReference type="InterPro" id="IPR011701">
    <property type="entry name" value="MFS"/>
</dbReference>
<dbReference type="InterPro" id="IPR036259">
    <property type="entry name" value="MFS_trans_sf"/>
</dbReference>
<evidence type="ECO:0000313" key="9">
    <source>
        <dbReference type="EMBL" id="ADB48772.1"/>
    </source>
</evidence>
<feature type="transmembrane region" description="Helical" evidence="7">
    <location>
        <begin position="82"/>
        <end position="101"/>
    </location>
</feature>
<feature type="domain" description="Major facilitator superfamily (MFS) profile" evidence="8">
    <location>
        <begin position="16"/>
        <end position="502"/>
    </location>
</feature>
<dbReference type="eggNOG" id="COG0477">
    <property type="taxonomic scope" value="Bacteria"/>
</dbReference>
<feature type="transmembrane region" description="Helical" evidence="7">
    <location>
        <begin position="231"/>
        <end position="249"/>
    </location>
</feature>
<feature type="transmembrane region" description="Helical" evidence="7">
    <location>
        <begin position="479"/>
        <end position="499"/>
    </location>
</feature>
<evidence type="ECO:0000256" key="7">
    <source>
        <dbReference type="SAM" id="Phobius"/>
    </source>
</evidence>
<dbReference type="PANTHER" id="PTHR42718:SF47">
    <property type="entry name" value="METHYL VIOLOGEN RESISTANCE PROTEIN SMVA"/>
    <property type="match status" value="1"/>
</dbReference>
<gene>
    <name evidence="9" type="ordered locus">Cwoe_0336</name>
</gene>
<feature type="transmembrane region" description="Helical" evidence="7">
    <location>
        <begin position="306"/>
        <end position="327"/>
    </location>
</feature>
<feature type="transmembrane region" description="Helical" evidence="7">
    <location>
        <begin position="168"/>
        <end position="190"/>
    </location>
</feature>
<dbReference type="InterPro" id="IPR020846">
    <property type="entry name" value="MFS_dom"/>
</dbReference>
<dbReference type="PANTHER" id="PTHR42718">
    <property type="entry name" value="MAJOR FACILITATOR SUPERFAMILY MULTIDRUG TRANSPORTER MFSC"/>
    <property type="match status" value="1"/>
</dbReference>
<dbReference type="Pfam" id="PF07690">
    <property type="entry name" value="MFS_1"/>
    <property type="match status" value="1"/>
</dbReference>
<dbReference type="Proteomes" id="UP000008229">
    <property type="component" value="Chromosome"/>
</dbReference>
<dbReference type="PROSITE" id="PS50850">
    <property type="entry name" value="MFS"/>
    <property type="match status" value="1"/>
</dbReference>
<keyword evidence="4 7" id="KW-0812">Transmembrane</keyword>
<evidence type="ECO:0000313" key="10">
    <source>
        <dbReference type="Proteomes" id="UP000008229"/>
    </source>
</evidence>
<evidence type="ECO:0000256" key="3">
    <source>
        <dbReference type="ARBA" id="ARBA00022475"/>
    </source>
</evidence>
<evidence type="ECO:0000256" key="6">
    <source>
        <dbReference type="ARBA" id="ARBA00023136"/>
    </source>
</evidence>
<evidence type="ECO:0000256" key="5">
    <source>
        <dbReference type="ARBA" id="ARBA00022989"/>
    </source>
</evidence>
<evidence type="ECO:0000259" key="8">
    <source>
        <dbReference type="PROSITE" id="PS50850"/>
    </source>
</evidence>
<feature type="transmembrane region" description="Helical" evidence="7">
    <location>
        <begin position="52"/>
        <end position="70"/>
    </location>
</feature>
<organism evidence="9 10">
    <name type="scientific">Conexibacter woesei (strain DSM 14684 / CCUG 47730 / CIP 108061 / JCM 11494 / NBRC 100937 / ID131577)</name>
    <dbReference type="NCBI Taxonomy" id="469383"/>
    <lineage>
        <taxon>Bacteria</taxon>
        <taxon>Bacillati</taxon>
        <taxon>Actinomycetota</taxon>
        <taxon>Thermoleophilia</taxon>
        <taxon>Solirubrobacterales</taxon>
        <taxon>Conexibacteraceae</taxon>
        <taxon>Conexibacter</taxon>
    </lineage>
</organism>
<keyword evidence="10" id="KW-1185">Reference proteome</keyword>
<dbReference type="Gene3D" id="1.20.1720.10">
    <property type="entry name" value="Multidrug resistance protein D"/>
    <property type="match status" value="1"/>
</dbReference>
<dbReference type="AlphaFoldDB" id="D3F699"/>
<dbReference type="GO" id="GO:0022857">
    <property type="term" value="F:transmembrane transporter activity"/>
    <property type="evidence" value="ECO:0007669"/>
    <property type="project" value="InterPro"/>
</dbReference>
<keyword evidence="2" id="KW-0813">Transport</keyword>
<dbReference type="OrthoDB" id="9781469at2"/>
<dbReference type="STRING" id="469383.Cwoe_0336"/>
<dbReference type="CDD" id="cd17321">
    <property type="entry name" value="MFS_MMR_MDR_like"/>
    <property type="match status" value="1"/>
</dbReference>
<dbReference type="SUPFAM" id="SSF103473">
    <property type="entry name" value="MFS general substrate transporter"/>
    <property type="match status" value="1"/>
</dbReference>
<proteinExistence type="predicted"/>
<dbReference type="HOGENOM" id="CLU_000960_28_2_11"/>
<comment type="subcellular location">
    <subcellularLocation>
        <location evidence="1">Cell membrane</location>
        <topology evidence="1">Multi-pass membrane protein</topology>
    </subcellularLocation>
</comment>
<keyword evidence="6 7" id="KW-0472">Membrane</keyword>
<feature type="transmembrane region" description="Helical" evidence="7">
    <location>
        <begin position="202"/>
        <end position="219"/>
    </location>
</feature>
<evidence type="ECO:0000256" key="4">
    <source>
        <dbReference type="ARBA" id="ARBA00022692"/>
    </source>
</evidence>
<dbReference type="EMBL" id="CP001854">
    <property type="protein sequence ID" value="ADB48772.1"/>
    <property type="molecule type" value="Genomic_DNA"/>
</dbReference>
<sequence>MPSTGPPRAGRREWLALAVLALPTLLVSMDLTVLHLALPSLSRDLDPSSTQLLWIVDVYGFLIAGALITMGTLGDRVGRRRLLLIGAAAFGAASVLAAFATSAELLIAARALLGVAGATLMPSTLSLIRNLFHDPAQRTTAIAVWMTSFMAGAAIGPIVGGLLLEQFWWGSVFLLGVPVMALLLVLGPLLLPESRDPAAGRLDLLSAALSLVAVLSAVWGVKRIAEHGADGAAIASLAAGLALGTVFVLRQRGLADPLIDLRLFRARTFSGGLGTQTLTIFAFGGTQLFVGQYLQLVHGLSPLEAGLWLLPGMLAGIAGAMLAPVAVRHVRPARVIGTGLLLAAGGLLAIAFVSTGSGLALIVAGQMVASFGVGPAMTLTTDMIVGSAPPERAGSASAISETGGELGQALGIALVGSVGTAVYRGGIDERMPAGVPAAETKAARDTLGGAAEASDELPAPLGGELLDAAREAFTQGLQATATVSAVVLSGVAAMALVLLRRAPSAGAPEPEPVGAEA</sequence>
<protein>
    <submittedName>
        <fullName evidence="9">Major facilitator superfamily MFS_1</fullName>
    </submittedName>
</protein>
<feature type="transmembrane region" description="Helical" evidence="7">
    <location>
        <begin position="140"/>
        <end position="162"/>
    </location>
</feature>
<reference evidence="9 10" key="1">
    <citation type="journal article" date="2010" name="Stand. Genomic Sci.">
        <title>Complete genome sequence of Conexibacter woesei type strain (ID131577).</title>
        <authorList>
            <person name="Pukall R."/>
            <person name="Lapidus A."/>
            <person name="Glavina Del Rio T."/>
            <person name="Copeland A."/>
            <person name="Tice H."/>
            <person name="Cheng J.-F."/>
            <person name="Lucas S."/>
            <person name="Chen F."/>
            <person name="Nolan M."/>
            <person name="Bruce D."/>
            <person name="Goodwin L."/>
            <person name="Pitluck S."/>
            <person name="Mavromatis K."/>
            <person name="Ivanova N."/>
            <person name="Ovchinnikova G."/>
            <person name="Pati A."/>
            <person name="Chen A."/>
            <person name="Palaniappan K."/>
            <person name="Land M."/>
            <person name="Hauser L."/>
            <person name="Chang Y.-J."/>
            <person name="Jeffries C.D."/>
            <person name="Chain P."/>
            <person name="Meincke L."/>
            <person name="Sims D."/>
            <person name="Brettin T."/>
            <person name="Detter J.C."/>
            <person name="Rohde M."/>
            <person name="Goeker M."/>
            <person name="Bristow J."/>
            <person name="Eisen J.A."/>
            <person name="Markowitz V."/>
            <person name="Kyrpides N.C."/>
            <person name="Klenk H.-P."/>
            <person name="Hugenholtz P."/>
        </authorList>
    </citation>
    <scope>NUCLEOTIDE SEQUENCE [LARGE SCALE GENOMIC DNA]</scope>
    <source>
        <strain evidence="10">DSM 14684 / CIP 108061 / JCM 11494 / NBRC 100937 / ID131577</strain>
    </source>
</reference>
<reference evidence="10" key="2">
    <citation type="submission" date="2010-01" db="EMBL/GenBank/DDBJ databases">
        <title>The complete genome of Conexibacter woesei DSM 14684.</title>
        <authorList>
            <consortium name="US DOE Joint Genome Institute (JGI-PGF)"/>
            <person name="Lucas S."/>
            <person name="Copeland A."/>
            <person name="Lapidus A."/>
            <person name="Glavina del Rio T."/>
            <person name="Dalin E."/>
            <person name="Tice H."/>
            <person name="Bruce D."/>
            <person name="Goodwin L."/>
            <person name="Pitluck S."/>
            <person name="Kyrpides N."/>
            <person name="Mavromatis K."/>
            <person name="Ivanova N."/>
            <person name="Mikhailova N."/>
            <person name="Chertkov O."/>
            <person name="Brettin T."/>
            <person name="Detter J.C."/>
            <person name="Han C."/>
            <person name="Larimer F."/>
            <person name="Land M."/>
            <person name="Hauser L."/>
            <person name="Markowitz V."/>
            <person name="Cheng J.-F."/>
            <person name="Hugenholtz P."/>
            <person name="Woyke T."/>
            <person name="Wu D."/>
            <person name="Pukall R."/>
            <person name="Steenblock K."/>
            <person name="Schneider S."/>
            <person name="Klenk H.-P."/>
            <person name="Eisen J.A."/>
        </authorList>
    </citation>
    <scope>NUCLEOTIDE SEQUENCE [LARGE SCALE GENOMIC DNA]</scope>
    <source>
        <strain evidence="10">DSM 14684 / CIP 108061 / JCM 11494 / NBRC 100937 / ID131577</strain>
    </source>
</reference>
<feature type="transmembrane region" description="Helical" evidence="7">
    <location>
        <begin position="269"/>
        <end position="294"/>
    </location>
</feature>
<accession>D3F699</accession>
<feature type="transmembrane region" description="Helical" evidence="7">
    <location>
        <begin position="339"/>
        <end position="364"/>
    </location>
</feature>
<name>D3F699_CONWI</name>
<evidence type="ECO:0000256" key="2">
    <source>
        <dbReference type="ARBA" id="ARBA00022448"/>
    </source>
</evidence>
<dbReference type="GO" id="GO:0005886">
    <property type="term" value="C:plasma membrane"/>
    <property type="evidence" value="ECO:0007669"/>
    <property type="project" value="UniProtKB-SubCell"/>
</dbReference>
<keyword evidence="5 7" id="KW-1133">Transmembrane helix</keyword>
<keyword evidence="3" id="KW-1003">Cell membrane</keyword>